<dbReference type="Gene3D" id="3.30.110.40">
    <property type="entry name" value="TusA-like domain"/>
    <property type="match status" value="1"/>
</dbReference>
<feature type="domain" description="UPF0033" evidence="1">
    <location>
        <begin position="22"/>
        <end position="46"/>
    </location>
</feature>
<dbReference type="InterPro" id="IPR036868">
    <property type="entry name" value="TusA-like_sf"/>
</dbReference>
<dbReference type="PROSITE" id="PS01148">
    <property type="entry name" value="UPF0033"/>
    <property type="match status" value="1"/>
</dbReference>
<dbReference type="SUPFAM" id="SSF64307">
    <property type="entry name" value="SirA-like"/>
    <property type="match status" value="1"/>
</dbReference>
<evidence type="ECO:0000313" key="2">
    <source>
        <dbReference type="EMBL" id="VAW44789.1"/>
    </source>
</evidence>
<sequence length="92" mass="10084">MHPSIQPLQSGAMNTKQNITHIDATGLICPVPLMLLKQAIDNLSAGDCVQIEVTDAHAELDFEIWCERFGHELIKADVVNDILTFRVTANAA</sequence>
<dbReference type="Pfam" id="PF01206">
    <property type="entry name" value="TusA"/>
    <property type="match status" value="1"/>
</dbReference>
<proteinExistence type="predicted"/>
<name>A0A3B0W670_9ZZZZ</name>
<reference evidence="2" key="1">
    <citation type="submission" date="2018-06" db="EMBL/GenBank/DDBJ databases">
        <authorList>
            <person name="Zhirakovskaya E."/>
        </authorList>
    </citation>
    <scope>NUCLEOTIDE SEQUENCE</scope>
</reference>
<gene>
    <name evidence="2" type="ORF">MNBD_GAMMA02-1751</name>
</gene>
<evidence type="ECO:0000259" key="1">
    <source>
        <dbReference type="PROSITE" id="PS01148"/>
    </source>
</evidence>
<dbReference type="AlphaFoldDB" id="A0A3B0W670"/>
<accession>A0A3B0W670</accession>
<dbReference type="PANTHER" id="PTHR33279:SF2">
    <property type="entry name" value="SULFUR CARRIER PROTEIN TUSA"/>
    <property type="match status" value="1"/>
</dbReference>
<organism evidence="2">
    <name type="scientific">hydrothermal vent metagenome</name>
    <dbReference type="NCBI Taxonomy" id="652676"/>
    <lineage>
        <taxon>unclassified sequences</taxon>
        <taxon>metagenomes</taxon>
        <taxon>ecological metagenomes</taxon>
    </lineage>
</organism>
<dbReference type="InterPro" id="IPR001455">
    <property type="entry name" value="TusA-like"/>
</dbReference>
<dbReference type="PANTHER" id="PTHR33279">
    <property type="entry name" value="SULFUR CARRIER PROTEIN YEDF-RELATED"/>
    <property type="match status" value="1"/>
</dbReference>
<protein>
    <recommendedName>
        <fullName evidence="1">UPF0033 domain-containing protein</fullName>
    </recommendedName>
</protein>
<dbReference type="EMBL" id="UOFA01000135">
    <property type="protein sequence ID" value="VAW44789.1"/>
    <property type="molecule type" value="Genomic_DNA"/>
</dbReference>
<dbReference type="CDD" id="cd00291">
    <property type="entry name" value="SirA_YedF_YeeD"/>
    <property type="match status" value="1"/>
</dbReference>